<keyword evidence="4 6" id="KW-0067">ATP-binding</keyword>
<keyword evidence="1" id="KW-0808">Transferase</keyword>
<name>A0A7R9Q489_9ACAR</name>
<proteinExistence type="inferred from homology"/>
<dbReference type="GO" id="GO:0005634">
    <property type="term" value="C:nucleus"/>
    <property type="evidence" value="ECO:0007669"/>
    <property type="project" value="TreeGrafter"/>
</dbReference>
<dbReference type="PROSITE" id="PS50011">
    <property type="entry name" value="PROTEIN_KINASE_DOM"/>
    <property type="match status" value="1"/>
</dbReference>
<dbReference type="InterPro" id="IPR008271">
    <property type="entry name" value="Ser/Thr_kinase_AS"/>
</dbReference>
<evidence type="ECO:0000313" key="10">
    <source>
        <dbReference type="Proteomes" id="UP000759131"/>
    </source>
</evidence>
<dbReference type="SUPFAM" id="SSF56112">
    <property type="entry name" value="Protein kinase-like (PK-like)"/>
    <property type="match status" value="2"/>
</dbReference>
<dbReference type="PROSITE" id="PS00108">
    <property type="entry name" value="PROTEIN_KINASE_ST"/>
    <property type="match status" value="1"/>
</dbReference>
<keyword evidence="3" id="KW-0418">Kinase</keyword>
<dbReference type="GO" id="GO:0005737">
    <property type="term" value="C:cytoplasm"/>
    <property type="evidence" value="ECO:0007669"/>
    <property type="project" value="TreeGrafter"/>
</dbReference>
<dbReference type="Gene3D" id="3.30.200.20">
    <property type="entry name" value="Phosphorylase Kinase, domain 1"/>
    <property type="match status" value="2"/>
</dbReference>
<evidence type="ECO:0000256" key="5">
    <source>
        <dbReference type="ARBA" id="ARBA00037982"/>
    </source>
</evidence>
<evidence type="ECO:0000256" key="1">
    <source>
        <dbReference type="ARBA" id="ARBA00022679"/>
    </source>
</evidence>
<dbReference type="EMBL" id="CAJPIZ010008736">
    <property type="protein sequence ID" value="CAG2111348.1"/>
    <property type="molecule type" value="Genomic_DNA"/>
</dbReference>
<feature type="binding site" evidence="6">
    <location>
        <position position="58"/>
    </location>
    <ligand>
        <name>ATP</name>
        <dbReference type="ChEBI" id="CHEBI:30616"/>
    </ligand>
</feature>
<dbReference type="GO" id="GO:0004674">
    <property type="term" value="F:protein serine/threonine kinase activity"/>
    <property type="evidence" value="ECO:0007669"/>
    <property type="project" value="UniProtKB-KW"/>
</dbReference>
<feature type="domain" description="Protein kinase" evidence="8">
    <location>
        <begin position="29"/>
        <end position="489"/>
    </location>
</feature>
<organism evidence="9">
    <name type="scientific">Medioppia subpectinata</name>
    <dbReference type="NCBI Taxonomy" id="1979941"/>
    <lineage>
        <taxon>Eukaryota</taxon>
        <taxon>Metazoa</taxon>
        <taxon>Ecdysozoa</taxon>
        <taxon>Arthropoda</taxon>
        <taxon>Chelicerata</taxon>
        <taxon>Arachnida</taxon>
        <taxon>Acari</taxon>
        <taxon>Acariformes</taxon>
        <taxon>Sarcoptiformes</taxon>
        <taxon>Oribatida</taxon>
        <taxon>Brachypylina</taxon>
        <taxon>Oppioidea</taxon>
        <taxon>Oppiidae</taxon>
        <taxon>Medioppia</taxon>
    </lineage>
</organism>
<dbReference type="Proteomes" id="UP000759131">
    <property type="component" value="Unassembled WGS sequence"/>
</dbReference>
<dbReference type="SMART" id="SM00220">
    <property type="entry name" value="S_TKc"/>
    <property type="match status" value="2"/>
</dbReference>
<dbReference type="Gene3D" id="1.10.510.10">
    <property type="entry name" value="Transferase(Phosphotransferase) domain 1"/>
    <property type="match status" value="2"/>
</dbReference>
<evidence type="ECO:0000256" key="2">
    <source>
        <dbReference type="ARBA" id="ARBA00022741"/>
    </source>
</evidence>
<keyword evidence="10" id="KW-1185">Reference proteome</keyword>
<dbReference type="InterPro" id="IPR017441">
    <property type="entry name" value="Protein_kinase_ATP_BS"/>
</dbReference>
<keyword evidence="7" id="KW-0723">Serine/threonine-protein kinase</keyword>
<protein>
    <recommendedName>
        <fullName evidence="8">Protein kinase domain-containing protein</fullName>
    </recommendedName>
</protein>
<dbReference type="InterPro" id="IPR011009">
    <property type="entry name" value="Kinase-like_dom_sf"/>
</dbReference>
<evidence type="ECO:0000256" key="7">
    <source>
        <dbReference type="RuleBase" id="RU000304"/>
    </source>
</evidence>
<comment type="similarity">
    <text evidence="5">Belongs to the protein kinase superfamily. Ser/Thr protein kinase family. GCN2 subfamily.</text>
</comment>
<evidence type="ECO:0000256" key="6">
    <source>
        <dbReference type="PROSITE-ProRule" id="PRU10141"/>
    </source>
</evidence>
<gene>
    <name evidence="9" type="ORF">OSB1V03_LOCUS11329</name>
</gene>
<dbReference type="PANTHER" id="PTHR11042">
    <property type="entry name" value="EUKARYOTIC TRANSLATION INITIATION FACTOR 2-ALPHA KINASE EIF2-ALPHA KINASE -RELATED"/>
    <property type="match status" value="1"/>
</dbReference>
<dbReference type="InterPro" id="IPR050339">
    <property type="entry name" value="CC_SR_Kinase"/>
</dbReference>
<dbReference type="EMBL" id="OC863311">
    <property type="protein sequence ID" value="CAD7630918.1"/>
    <property type="molecule type" value="Genomic_DNA"/>
</dbReference>
<dbReference type="OrthoDB" id="4062651at2759"/>
<sequence>MESKTSQHPSGLSGDHNDKIDKNFYADHFELLEKIGQGAFGIVYRVKHKFDQEVYAIKIVNFLDNNDSKQHILNEVKHLAKIRSDYVVKYYNTWYGNCNHLYIQMEYCPQTLRTVLADKGLVFGRQSPAEPMNAYEYYISCEIFRELLECVQYLHELKPQIIHRNLTLNNVLISYNTSGNVNNTNPRCFIKLGSFAFAIEHDKHIHDKSNNTHTTNVDTNQYMAPEVKRINYNHKSDIYSLALIGAEIFDLELDYRFKLNDYPKNHALNKHVMFLHRMLQSMMSYPVCNDRPECRQVRLVIIWDTFSEESKQKVLKEVKSLSKMDTNFVVKYYNSWLEFNHLYIQMDFCPQSLTSLLKDKPIVFGRQPKDPINSVFEYFISCEIFKELLECVQYLHESSPQVIHRDLKPDNILIDTNINSNWFIKLCDFGLATDNNTDGQTVDRYKRTAVGTHGYAALEVLSGKQYNHKSDVYSLHAIGEELFGFDFQS</sequence>
<dbReference type="Pfam" id="PF00069">
    <property type="entry name" value="Pkinase"/>
    <property type="match status" value="2"/>
</dbReference>
<evidence type="ECO:0000313" key="9">
    <source>
        <dbReference type="EMBL" id="CAD7630918.1"/>
    </source>
</evidence>
<dbReference type="AlphaFoldDB" id="A0A7R9Q489"/>
<accession>A0A7R9Q489</accession>
<evidence type="ECO:0000259" key="8">
    <source>
        <dbReference type="PROSITE" id="PS50011"/>
    </source>
</evidence>
<dbReference type="PROSITE" id="PS00107">
    <property type="entry name" value="PROTEIN_KINASE_ATP"/>
    <property type="match status" value="1"/>
</dbReference>
<dbReference type="InterPro" id="IPR000719">
    <property type="entry name" value="Prot_kinase_dom"/>
</dbReference>
<keyword evidence="2 6" id="KW-0547">Nucleotide-binding</keyword>
<evidence type="ECO:0000256" key="3">
    <source>
        <dbReference type="ARBA" id="ARBA00022777"/>
    </source>
</evidence>
<dbReference type="GO" id="GO:0005524">
    <property type="term" value="F:ATP binding"/>
    <property type="evidence" value="ECO:0007669"/>
    <property type="project" value="UniProtKB-UniRule"/>
</dbReference>
<evidence type="ECO:0000256" key="4">
    <source>
        <dbReference type="ARBA" id="ARBA00022840"/>
    </source>
</evidence>
<reference evidence="9" key="1">
    <citation type="submission" date="2020-11" db="EMBL/GenBank/DDBJ databases">
        <authorList>
            <person name="Tran Van P."/>
        </authorList>
    </citation>
    <scope>NUCLEOTIDE SEQUENCE</scope>
</reference>